<organism evidence="1">
    <name type="scientific">Chaetoceros debilis</name>
    <dbReference type="NCBI Taxonomy" id="122233"/>
    <lineage>
        <taxon>Eukaryota</taxon>
        <taxon>Sar</taxon>
        <taxon>Stramenopiles</taxon>
        <taxon>Ochrophyta</taxon>
        <taxon>Bacillariophyta</taxon>
        <taxon>Coscinodiscophyceae</taxon>
        <taxon>Chaetocerotophycidae</taxon>
        <taxon>Chaetocerotales</taxon>
        <taxon>Chaetocerotaceae</taxon>
        <taxon>Chaetoceros</taxon>
    </lineage>
</organism>
<dbReference type="PANTHER" id="PTHR33835">
    <property type="entry name" value="YALI0C07656P"/>
    <property type="match status" value="1"/>
</dbReference>
<reference evidence="1" key="1">
    <citation type="submission" date="2021-01" db="EMBL/GenBank/DDBJ databases">
        <authorList>
            <person name="Corre E."/>
            <person name="Pelletier E."/>
            <person name="Niang G."/>
            <person name="Scheremetjew M."/>
            <person name="Finn R."/>
            <person name="Kale V."/>
            <person name="Holt S."/>
            <person name="Cochrane G."/>
            <person name="Meng A."/>
            <person name="Brown T."/>
            <person name="Cohen L."/>
        </authorList>
    </citation>
    <scope>NUCLEOTIDE SEQUENCE</scope>
    <source>
        <strain evidence="1">MM31A-1</strain>
    </source>
</reference>
<dbReference type="Pfam" id="PF14234">
    <property type="entry name" value="DUF4336"/>
    <property type="match status" value="1"/>
</dbReference>
<dbReference type="EMBL" id="HBIO01031929">
    <property type="protein sequence ID" value="CAE0479620.1"/>
    <property type="molecule type" value="Transcribed_RNA"/>
</dbReference>
<name>A0A7S3QJL2_9STRA</name>
<evidence type="ECO:0000313" key="1">
    <source>
        <dbReference type="EMBL" id="CAE0479620.1"/>
    </source>
</evidence>
<protein>
    <submittedName>
        <fullName evidence="1">Uncharacterized protein</fullName>
    </submittedName>
</protein>
<dbReference type="AlphaFoldDB" id="A0A7S3QJL2"/>
<accession>A0A7S3QJL2</accession>
<gene>
    <name evidence="1" type="ORF">CDEB00056_LOCUS24474</name>
</gene>
<dbReference type="PANTHER" id="PTHR33835:SF2">
    <property type="entry name" value="LYSINE-TRNA LIGASE"/>
    <property type="match status" value="1"/>
</dbReference>
<dbReference type="InterPro" id="IPR025638">
    <property type="entry name" value="DUF4336"/>
</dbReference>
<sequence length="370" mass="41894">MIGIYYVHVPIRMSVIPVHQDDPNKRGLVVFGPVAPTKECLILMQELIDKYGPVRDIILPSVAVEHKVNAGPFARQYPNANFYICDKQYAFPLNLPNSFLGLPSWTKPLPRSSQTPEGDIWGGELEHEVVSVKPGIGSFYQDVALFHKASKTMLVCDAVFAVNGDPPKILTEEEEYIRALLWHARESKDDVVADTEENRRKGWRRIVLLFNFFFPGSGRGDLGPGPIIEALKTPGFENGWGGWKPFTWGDDEIKDFETFSANGKSTILPIIQIILSRDPKEVQRWLDVISKWDFNNVVPMHLDAPLAMGPKEFEDTFQFTKTGRNEVRFCDEDVKFLRFAEEGPLNFSVYKTDLGPLRGEPCGILRPRKS</sequence>
<proteinExistence type="predicted"/>